<sequence length="185" mass="20437">MDDISKLMIDQLKDAYSAERQALRAMPKMLKNATHPALKQCIQMHMEQTEGQVERIEQALEMIGGKPGRKVCEAMRGLVEEATHEMEENDRGEMMDVLIIAAGQRIEHYEIAAYGTMVSLAKAAGQPKLAELLAQTLAEEKATDEKLTQVAEAEVNPAFIQSAKGEPAEDTTANENRRGGRRKAS</sequence>
<dbReference type="OrthoDB" id="9795056at2"/>
<dbReference type="AlphaFoldDB" id="A0A1I4DIV3"/>
<accession>A0A1I4DIV3</accession>
<evidence type="ECO:0000313" key="2">
    <source>
        <dbReference type="EMBL" id="SFK93564.1"/>
    </source>
</evidence>
<reference evidence="2 3" key="1">
    <citation type="submission" date="2016-10" db="EMBL/GenBank/DDBJ databases">
        <authorList>
            <person name="de Groot N.N."/>
        </authorList>
    </citation>
    <scope>NUCLEOTIDE SEQUENCE [LARGE SCALE GENOMIC DNA]</scope>
    <source>
        <strain evidence="2 3">DSM 19981</strain>
    </source>
</reference>
<dbReference type="STRING" id="1123062.SAMN02745775_11174"/>
<dbReference type="InterPro" id="IPR012347">
    <property type="entry name" value="Ferritin-like"/>
</dbReference>
<proteinExistence type="predicted"/>
<evidence type="ECO:0000313" key="3">
    <source>
        <dbReference type="Proteomes" id="UP000199473"/>
    </source>
</evidence>
<feature type="region of interest" description="Disordered" evidence="1">
    <location>
        <begin position="158"/>
        <end position="185"/>
    </location>
</feature>
<dbReference type="InterPro" id="IPR010287">
    <property type="entry name" value="DUF892_YciF-like"/>
</dbReference>
<evidence type="ECO:0000256" key="1">
    <source>
        <dbReference type="SAM" id="MobiDB-lite"/>
    </source>
</evidence>
<dbReference type="PANTHER" id="PTHR30565:SF9">
    <property type="entry name" value="PROTEIN YCIF"/>
    <property type="match status" value="1"/>
</dbReference>
<dbReference type="PANTHER" id="PTHR30565">
    <property type="entry name" value="PROTEIN YCIF"/>
    <property type="match status" value="1"/>
</dbReference>
<name>A0A1I4DIV3_9PROT</name>
<dbReference type="Gene3D" id="1.20.1260.10">
    <property type="match status" value="1"/>
</dbReference>
<dbReference type="EMBL" id="FOSQ01000011">
    <property type="protein sequence ID" value="SFK93564.1"/>
    <property type="molecule type" value="Genomic_DNA"/>
</dbReference>
<keyword evidence="3" id="KW-1185">Reference proteome</keyword>
<dbReference type="InterPro" id="IPR009078">
    <property type="entry name" value="Ferritin-like_SF"/>
</dbReference>
<protein>
    <submittedName>
        <fullName evidence="2">Ferritin-like metal-binding protein YciE</fullName>
    </submittedName>
</protein>
<dbReference type="Pfam" id="PF05974">
    <property type="entry name" value="DUF892"/>
    <property type="match status" value="1"/>
</dbReference>
<gene>
    <name evidence="2" type="ORF">SAMN02745775_11174</name>
</gene>
<organism evidence="2 3">
    <name type="scientific">Falsiroseomonas stagni DSM 19981</name>
    <dbReference type="NCBI Taxonomy" id="1123062"/>
    <lineage>
        <taxon>Bacteria</taxon>
        <taxon>Pseudomonadati</taxon>
        <taxon>Pseudomonadota</taxon>
        <taxon>Alphaproteobacteria</taxon>
        <taxon>Acetobacterales</taxon>
        <taxon>Roseomonadaceae</taxon>
        <taxon>Falsiroseomonas</taxon>
    </lineage>
</organism>
<dbReference type="RefSeq" id="WP_092962162.1">
    <property type="nucleotide sequence ID" value="NZ_FOSQ01000011.1"/>
</dbReference>
<dbReference type="Proteomes" id="UP000199473">
    <property type="component" value="Unassembled WGS sequence"/>
</dbReference>
<dbReference type="CDD" id="cd07909">
    <property type="entry name" value="YciF"/>
    <property type="match status" value="1"/>
</dbReference>
<dbReference type="InterPro" id="IPR047114">
    <property type="entry name" value="YciF"/>
</dbReference>
<dbReference type="SUPFAM" id="SSF47240">
    <property type="entry name" value="Ferritin-like"/>
    <property type="match status" value="1"/>
</dbReference>